<evidence type="ECO:0000256" key="1">
    <source>
        <dbReference type="SAM" id="MobiDB-lite"/>
    </source>
</evidence>
<reference evidence="2" key="1">
    <citation type="submission" date="2021-08" db="EMBL/GenBank/DDBJ databases">
        <title>Complete genome sequence of Chryseobacterium sp strain PS-8.</title>
        <authorList>
            <person name="Das S.K."/>
        </authorList>
    </citation>
    <scope>NUCLEOTIDE SEQUENCE</scope>
    <source>
        <strain evidence="2">PS-8</strain>
    </source>
</reference>
<dbReference type="EMBL" id="JACSGT010000002">
    <property type="protein sequence ID" value="MCF2220993.1"/>
    <property type="molecule type" value="Genomic_DNA"/>
</dbReference>
<evidence type="ECO:0000313" key="2">
    <source>
        <dbReference type="EMBL" id="MCF2220993.1"/>
    </source>
</evidence>
<protein>
    <submittedName>
        <fullName evidence="2">Uncharacterized protein</fullName>
    </submittedName>
</protein>
<accession>A0ABS9CB68</accession>
<dbReference type="RefSeq" id="WP_235132342.1">
    <property type="nucleotide sequence ID" value="NZ_JACSGT010000002.1"/>
</dbReference>
<comment type="caution">
    <text evidence="2">The sequence shown here is derived from an EMBL/GenBank/DDBJ whole genome shotgun (WGS) entry which is preliminary data.</text>
</comment>
<sequence>MSINNENNQKMETKDQNPQNSEKTSSEKEVLKVDKTINLDLTTVDANIFYIMGAFRRQARREKWTQEEIDFVLEEAKKHDYNHAIATISDYCEPKDEQEE</sequence>
<keyword evidence="3" id="KW-1185">Reference proteome</keyword>
<dbReference type="Proteomes" id="UP001430374">
    <property type="component" value="Unassembled WGS sequence"/>
</dbReference>
<gene>
    <name evidence="2" type="ORF">H9Q08_17040</name>
</gene>
<evidence type="ECO:0000313" key="3">
    <source>
        <dbReference type="Proteomes" id="UP001430374"/>
    </source>
</evidence>
<proteinExistence type="predicted"/>
<name>A0ABS9CB68_9FLAO</name>
<feature type="region of interest" description="Disordered" evidence="1">
    <location>
        <begin position="1"/>
        <end position="29"/>
    </location>
</feature>
<organism evidence="2 3">
    <name type="scientific">Chryseobacterium indicum</name>
    <dbReference type="NCBI Taxonomy" id="2766954"/>
    <lineage>
        <taxon>Bacteria</taxon>
        <taxon>Pseudomonadati</taxon>
        <taxon>Bacteroidota</taxon>
        <taxon>Flavobacteriia</taxon>
        <taxon>Flavobacteriales</taxon>
        <taxon>Weeksellaceae</taxon>
        <taxon>Chryseobacterium group</taxon>
        <taxon>Chryseobacterium</taxon>
    </lineage>
</organism>